<dbReference type="EMBL" id="FNET01000004">
    <property type="protein sequence ID" value="SDK06733.1"/>
    <property type="molecule type" value="Genomic_DNA"/>
</dbReference>
<dbReference type="SUPFAM" id="SSF48208">
    <property type="entry name" value="Six-hairpin glycosidases"/>
    <property type="match status" value="1"/>
</dbReference>
<proteinExistence type="predicted"/>
<dbReference type="GO" id="GO:0005975">
    <property type="term" value="P:carbohydrate metabolic process"/>
    <property type="evidence" value="ECO:0007669"/>
    <property type="project" value="InterPro"/>
</dbReference>
<evidence type="ECO:0000313" key="3">
    <source>
        <dbReference type="Proteomes" id="UP000199682"/>
    </source>
</evidence>
<keyword evidence="2" id="KW-0378">Hydrolase</keyword>
<protein>
    <submittedName>
        <fullName evidence="2">Glycosyl hydrolases family 15</fullName>
    </submittedName>
</protein>
<name>A0A1G8YVC1_9PSEU</name>
<dbReference type="Proteomes" id="UP000199682">
    <property type="component" value="Unassembled WGS sequence"/>
</dbReference>
<dbReference type="InterPro" id="IPR012341">
    <property type="entry name" value="6hp_glycosidase-like_sf"/>
</dbReference>
<dbReference type="Gene3D" id="1.50.10.10">
    <property type="match status" value="1"/>
</dbReference>
<sequence>MLAAATTSLPEQIGGVRNWDYRYCWLRDAALTVQALVSLGSTDEAGAFLEWLHRVLATSQGPEELNPLYTVHGTTLGPEIVVDLPGYAGSGPVRVGNLADQQVQLDVFGPIADLVHTLALARGTLADRDWDVVTAMVRAVTRRWHEPDHGIWEERHVPRHRVYSRVMCWQTVDRAIALAERFGRPVDPAWPSLRAAIAADVLTHGWNPGVRAFTTAYDGTDLDAASLHVGLSGLLDPADERFRLTVVAVEEVLRSGPTVYRYLRDDGLPGDEGGFHLCTTWLVEAYLLAGRRADAEELFESFVRLAGPTGLLSEEYDPIAEQALGNHPQAYSHLGLIRCARLLHGT</sequence>
<dbReference type="Pfam" id="PF00723">
    <property type="entry name" value="Glyco_hydro_15"/>
    <property type="match status" value="1"/>
</dbReference>
<evidence type="ECO:0000259" key="1">
    <source>
        <dbReference type="Pfam" id="PF00723"/>
    </source>
</evidence>
<dbReference type="GO" id="GO:0004553">
    <property type="term" value="F:hydrolase activity, hydrolyzing O-glycosyl compounds"/>
    <property type="evidence" value="ECO:0007669"/>
    <property type="project" value="UniProtKB-ARBA"/>
</dbReference>
<dbReference type="InterPro" id="IPR011613">
    <property type="entry name" value="GH15-like"/>
</dbReference>
<dbReference type="InterPro" id="IPR008928">
    <property type="entry name" value="6-hairpin_glycosidase_sf"/>
</dbReference>
<accession>A0A1G8YVC1</accession>
<evidence type="ECO:0000313" key="2">
    <source>
        <dbReference type="EMBL" id="SDK06733.1"/>
    </source>
</evidence>
<feature type="domain" description="GH15-like" evidence="1">
    <location>
        <begin position="1"/>
        <end position="340"/>
    </location>
</feature>
<dbReference type="AlphaFoldDB" id="A0A1G8YVC1"/>
<organism evidence="2 3">
    <name type="scientific">Lentzea albidocapillata subsp. violacea</name>
    <dbReference type="NCBI Taxonomy" id="128104"/>
    <lineage>
        <taxon>Bacteria</taxon>
        <taxon>Bacillati</taxon>
        <taxon>Actinomycetota</taxon>
        <taxon>Actinomycetes</taxon>
        <taxon>Pseudonocardiales</taxon>
        <taxon>Pseudonocardiaceae</taxon>
        <taxon>Lentzea</taxon>
    </lineage>
</organism>
<gene>
    <name evidence="2" type="ORF">SAMN04488074_104163</name>
</gene>
<reference evidence="3" key="1">
    <citation type="submission" date="2016-10" db="EMBL/GenBank/DDBJ databases">
        <authorList>
            <person name="Varghese N."/>
            <person name="Submissions S."/>
        </authorList>
    </citation>
    <scope>NUCLEOTIDE SEQUENCE [LARGE SCALE GENOMIC DNA]</scope>
    <source>
        <strain evidence="3">DSM 44796</strain>
    </source>
</reference>
<dbReference type="PANTHER" id="PTHR31616">
    <property type="entry name" value="TREHALASE"/>
    <property type="match status" value="1"/>
</dbReference>
<dbReference type="PANTHER" id="PTHR31616:SF0">
    <property type="entry name" value="GLUCAN 1,4-ALPHA-GLUCOSIDASE"/>
    <property type="match status" value="1"/>
</dbReference>